<dbReference type="InterPro" id="IPR036390">
    <property type="entry name" value="WH_DNA-bd_sf"/>
</dbReference>
<name>A0ABU2JXC4_9ACTN</name>
<dbReference type="Gene3D" id="1.10.10.10">
    <property type="entry name" value="Winged helix-like DNA-binding domain superfamily/Winged helix DNA-binding domain"/>
    <property type="match status" value="1"/>
</dbReference>
<feature type="domain" description="HTH marR-type" evidence="2">
    <location>
        <begin position="6"/>
        <end position="152"/>
    </location>
</feature>
<dbReference type="InterPro" id="IPR039422">
    <property type="entry name" value="MarR/SlyA-like"/>
</dbReference>
<evidence type="ECO:0000313" key="4">
    <source>
        <dbReference type="Proteomes" id="UP001183410"/>
    </source>
</evidence>
<dbReference type="PANTHER" id="PTHR33164">
    <property type="entry name" value="TRANSCRIPTIONAL REGULATOR, MARR FAMILY"/>
    <property type="match status" value="1"/>
</dbReference>
<dbReference type="SUPFAM" id="SSF46785">
    <property type="entry name" value="Winged helix' DNA-binding domain"/>
    <property type="match status" value="1"/>
</dbReference>
<organism evidence="3 4">
    <name type="scientific">Streptomyces chisholmiae</name>
    <dbReference type="NCBI Taxonomy" id="3075540"/>
    <lineage>
        <taxon>Bacteria</taxon>
        <taxon>Bacillati</taxon>
        <taxon>Actinomycetota</taxon>
        <taxon>Actinomycetes</taxon>
        <taxon>Kitasatosporales</taxon>
        <taxon>Streptomycetaceae</taxon>
        <taxon>Streptomyces</taxon>
    </lineage>
</organism>
<evidence type="ECO:0000256" key="1">
    <source>
        <dbReference type="SAM" id="MobiDB-lite"/>
    </source>
</evidence>
<dbReference type="PRINTS" id="PR00598">
    <property type="entry name" value="HTHMARR"/>
</dbReference>
<dbReference type="EMBL" id="JAVREO010000018">
    <property type="protein sequence ID" value="MDT0269641.1"/>
    <property type="molecule type" value="Genomic_DNA"/>
</dbReference>
<keyword evidence="4" id="KW-1185">Reference proteome</keyword>
<dbReference type="Pfam" id="PF12802">
    <property type="entry name" value="MarR_2"/>
    <property type="match status" value="1"/>
</dbReference>
<dbReference type="InterPro" id="IPR036388">
    <property type="entry name" value="WH-like_DNA-bd_sf"/>
</dbReference>
<sequence>MSSTPRVRLPSALEERWQAMRHFVVRADEAAERALQAEHSLSVTEYLALAALEYSDDGGHLRQQVLADAIPLNHSSVSRLVARLERAGLTERYHCQSDRRGVYTQITDRGRTTVRAARETYLRTVRATVEAYPGGAGGPNPVAALRPPTGGR</sequence>
<protein>
    <submittedName>
        <fullName evidence="3">MarR family transcriptional regulator</fullName>
    </submittedName>
</protein>
<gene>
    <name evidence="3" type="ORF">RM844_25490</name>
</gene>
<dbReference type="SMART" id="SM00347">
    <property type="entry name" value="HTH_MARR"/>
    <property type="match status" value="1"/>
</dbReference>
<evidence type="ECO:0000259" key="2">
    <source>
        <dbReference type="PROSITE" id="PS50995"/>
    </source>
</evidence>
<dbReference type="PANTHER" id="PTHR33164:SF99">
    <property type="entry name" value="MARR FAMILY REGULATORY PROTEIN"/>
    <property type="match status" value="1"/>
</dbReference>
<dbReference type="Proteomes" id="UP001183410">
    <property type="component" value="Unassembled WGS sequence"/>
</dbReference>
<comment type="caution">
    <text evidence="3">The sequence shown here is derived from an EMBL/GenBank/DDBJ whole genome shotgun (WGS) entry which is preliminary data.</text>
</comment>
<feature type="region of interest" description="Disordered" evidence="1">
    <location>
        <begin position="132"/>
        <end position="152"/>
    </location>
</feature>
<proteinExistence type="predicted"/>
<reference evidence="4" key="1">
    <citation type="submission" date="2023-07" db="EMBL/GenBank/DDBJ databases">
        <title>30 novel species of actinomycetes from the DSMZ collection.</title>
        <authorList>
            <person name="Nouioui I."/>
        </authorList>
    </citation>
    <scope>NUCLEOTIDE SEQUENCE [LARGE SCALE GENOMIC DNA]</scope>
    <source>
        <strain evidence="4">DSM 44915</strain>
    </source>
</reference>
<dbReference type="PROSITE" id="PS50995">
    <property type="entry name" value="HTH_MARR_2"/>
    <property type="match status" value="1"/>
</dbReference>
<dbReference type="InterPro" id="IPR000835">
    <property type="entry name" value="HTH_MarR-typ"/>
</dbReference>
<accession>A0ABU2JXC4</accession>
<dbReference type="RefSeq" id="WP_311669725.1">
    <property type="nucleotide sequence ID" value="NZ_JAVREO010000018.1"/>
</dbReference>
<evidence type="ECO:0000313" key="3">
    <source>
        <dbReference type="EMBL" id="MDT0269641.1"/>
    </source>
</evidence>